<dbReference type="PROSITE" id="PS51178">
    <property type="entry name" value="PASTA"/>
    <property type="match status" value="3"/>
</dbReference>
<sequence>MSKIFSNRYEIIEKIGSGGMAIVYKAKDLLLNRIVTIKVLREQFTADEEFVRRFRREAQSAASLSHMNIVSIYDVGKDGESEYIVMEYVEGQNLKEIIRSYAPLSTEQTLDLGIQIAEAIHHAHEHHIIHRDIKPHNILVTDDGRIKVTDFGIARAVSAATMTHSGDIVGSVHYLSPEQAKGVQTNEQSDVYSLGIILYELLTGKVPYDGESPIAIALKHLQEQAVPPSKLNPRVSPAFENLVIRAIAKSPDQRYATAKELMQDLHKVQAGLPVDKVDSGDQDLDNTRIHRSLSNGVNSVLASEAAENDRKKIPRKPRKRWPWVALGILVLLVGGLWIGLSNWFNVDTTTVPPLVGKSINEAGYFVERANLFLDPETLEENSDTVEKGKITRSEPQEGSAVKEGKSIKIWMSLGPQQVKFPNFKTGDITHETAVNNLKSLGFVEENITIQTDQNSALPTGIIAEQDPAPGIDWPKNGYITLFVSAGKGSQPQPLPSVIGKSPAEAQAILIQYGLVVTPATEDSTEFPPDVVMDTIPKPGTMVKKGDSVKIIISRGPGPIAFNPVILASVANSR</sequence>
<evidence type="ECO:0000256" key="4">
    <source>
        <dbReference type="ARBA" id="ARBA00022741"/>
    </source>
</evidence>
<dbReference type="InterPro" id="IPR011009">
    <property type="entry name" value="Kinase-like_dom_sf"/>
</dbReference>
<feature type="domain" description="Protein kinase" evidence="10">
    <location>
        <begin position="9"/>
        <end position="269"/>
    </location>
</feature>
<dbReference type="SMART" id="SM00740">
    <property type="entry name" value="PASTA"/>
    <property type="match status" value="3"/>
</dbReference>
<evidence type="ECO:0000256" key="8">
    <source>
        <dbReference type="ARBA" id="ARBA00048679"/>
    </source>
</evidence>
<dbReference type="PANTHER" id="PTHR43289:SF34">
    <property type="entry name" value="SERINE_THREONINE-PROTEIN KINASE YBDM-RELATED"/>
    <property type="match status" value="1"/>
</dbReference>
<dbReference type="Gene3D" id="3.30.200.20">
    <property type="entry name" value="Phosphorylase Kinase, domain 1"/>
    <property type="match status" value="1"/>
</dbReference>
<dbReference type="KEGG" id="ddl:Desdi_2730"/>
<keyword evidence="4" id="KW-0547">Nucleotide-binding</keyword>
<keyword evidence="5 12" id="KW-0418">Kinase</keyword>
<dbReference type="Proteomes" id="UP000010797">
    <property type="component" value="Chromosome"/>
</dbReference>
<evidence type="ECO:0000256" key="3">
    <source>
        <dbReference type="ARBA" id="ARBA00022679"/>
    </source>
</evidence>
<dbReference type="EMBL" id="CP003344">
    <property type="protein sequence ID" value="AGA70145.1"/>
    <property type="molecule type" value="Genomic_DNA"/>
</dbReference>
<dbReference type="PANTHER" id="PTHR43289">
    <property type="entry name" value="MITOGEN-ACTIVATED PROTEIN KINASE KINASE KINASE 20-RELATED"/>
    <property type="match status" value="1"/>
</dbReference>
<keyword evidence="9" id="KW-0812">Transmembrane</keyword>
<evidence type="ECO:0000259" key="10">
    <source>
        <dbReference type="PROSITE" id="PS50011"/>
    </source>
</evidence>
<dbReference type="Pfam" id="PF03793">
    <property type="entry name" value="PASTA"/>
    <property type="match status" value="3"/>
</dbReference>
<evidence type="ECO:0000256" key="5">
    <source>
        <dbReference type="ARBA" id="ARBA00022777"/>
    </source>
</evidence>
<name>L0FAV2_DESDL</name>
<feature type="domain" description="PASTA" evidence="11">
    <location>
        <begin position="414"/>
        <end position="485"/>
    </location>
</feature>
<dbReference type="FunFam" id="3.30.200.20:FF:000035">
    <property type="entry name" value="Serine/threonine protein kinase Stk1"/>
    <property type="match status" value="1"/>
</dbReference>
<dbReference type="PROSITE" id="PS00108">
    <property type="entry name" value="PROTEIN_KINASE_ST"/>
    <property type="match status" value="1"/>
</dbReference>
<feature type="domain" description="PASTA" evidence="11">
    <location>
        <begin position="488"/>
        <end position="554"/>
    </location>
</feature>
<reference evidence="13" key="1">
    <citation type="submission" date="2012-02" db="EMBL/GenBank/DDBJ databases">
        <title>Complete sequence of Desulfitobacterium dichloroeliminans LMG P-21439.</title>
        <authorList>
            <person name="Lucas S."/>
            <person name="Han J."/>
            <person name="Lapidus A."/>
            <person name="Cheng J.-F."/>
            <person name="Goodwin L."/>
            <person name="Pitluck S."/>
            <person name="Peters L."/>
            <person name="Ovchinnikova G."/>
            <person name="Teshima H."/>
            <person name="Detter J.C."/>
            <person name="Han C."/>
            <person name="Tapia R."/>
            <person name="Land M."/>
            <person name="Hauser L."/>
            <person name="Kyrpides N."/>
            <person name="Ivanova N."/>
            <person name="Pagani I."/>
            <person name="Kruse T."/>
            <person name="de Vos W.M."/>
            <person name="Boon N."/>
            <person name="Smidt H."/>
            <person name="Woyke T."/>
        </authorList>
    </citation>
    <scope>NUCLEOTIDE SEQUENCE [LARGE SCALE GENOMIC DNA]</scope>
    <source>
        <strain evidence="13">LMG P-21439 / DCA1</strain>
    </source>
</reference>
<dbReference type="SUPFAM" id="SSF56112">
    <property type="entry name" value="Protein kinase-like (PK-like)"/>
    <property type="match status" value="1"/>
</dbReference>
<dbReference type="InterPro" id="IPR008271">
    <property type="entry name" value="Ser/Thr_kinase_AS"/>
</dbReference>
<evidence type="ECO:0000313" key="12">
    <source>
        <dbReference type="EMBL" id="AGA70145.1"/>
    </source>
</evidence>
<comment type="catalytic activity">
    <reaction evidence="7">
        <text>L-threonyl-[protein] + ATP = O-phospho-L-threonyl-[protein] + ADP + H(+)</text>
        <dbReference type="Rhea" id="RHEA:46608"/>
        <dbReference type="Rhea" id="RHEA-COMP:11060"/>
        <dbReference type="Rhea" id="RHEA-COMP:11605"/>
        <dbReference type="ChEBI" id="CHEBI:15378"/>
        <dbReference type="ChEBI" id="CHEBI:30013"/>
        <dbReference type="ChEBI" id="CHEBI:30616"/>
        <dbReference type="ChEBI" id="CHEBI:61977"/>
        <dbReference type="ChEBI" id="CHEBI:456216"/>
        <dbReference type="EC" id="2.7.11.1"/>
    </reaction>
</comment>
<evidence type="ECO:0000256" key="1">
    <source>
        <dbReference type="ARBA" id="ARBA00012513"/>
    </source>
</evidence>
<keyword evidence="9" id="KW-1133">Transmembrane helix</keyword>
<evidence type="ECO:0000256" key="9">
    <source>
        <dbReference type="SAM" id="Phobius"/>
    </source>
</evidence>
<keyword evidence="9" id="KW-0472">Membrane</keyword>
<dbReference type="EC" id="2.7.11.1" evidence="1"/>
<dbReference type="AlphaFoldDB" id="L0FAV2"/>
<comment type="catalytic activity">
    <reaction evidence="8">
        <text>L-seryl-[protein] + ATP = O-phospho-L-seryl-[protein] + ADP + H(+)</text>
        <dbReference type="Rhea" id="RHEA:17989"/>
        <dbReference type="Rhea" id="RHEA-COMP:9863"/>
        <dbReference type="Rhea" id="RHEA-COMP:11604"/>
        <dbReference type="ChEBI" id="CHEBI:15378"/>
        <dbReference type="ChEBI" id="CHEBI:29999"/>
        <dbReference type="ChEBI" id="CHEBI:30616"/>
        <dbReference type="ChEBI" id="CHEBI:83421"/>
        <dbReference type="ChEBI" id="CHEBI:456216"/>
        <dbReference type="EC" id="2.7.11.1"/>
    </reaction>
</comment>
<keyword evidence="2 12" id="KW-0723">Serine/threonine-protein kinase</keyword>
<dbReference type="Gene3D" id="1.10.510.10">
    <property type="entry name" value="Transferase(Phosphotransferase) domain 1"/>
    <property type="match status" value="1"/>
</dbReference>
<dbReference type="OrthoDB" id="9788659at2"/>
<dbReference type="PROSITE" id="PS50011">
    <property type="entry name" value="PROTEIN_KINASE_DOM"/>
    <property type="match status" value="1"/>
</dbReference>
<gene>
    <name evidence="12" type="ordered locus">Desdi_2730</name>
</gene>
<feature type="domain" description="PASTA" evidence="11">
    <location>
        <begin position="345"/>
        <end position="413"/>
    </location>
</feature>
<evidence type="ECO:0000256" key="7">
    <source>
        <dbReference type="ARBA" id="ARBA00047899"/>
    </source>
</evidence>
<dbReference type="InterPro" id="IPR000719">
    <property type="entry name" value="Prot_kinase_dom"/>
</dbReference>
<dbReference type="Gene3D" id="3.30.10.20">
    <property type="match status" value="3"/>
</dbReference>
<dbReference type="Pfam" id="PF00069">
    <property type="entry name" value="Pkinase"/>
    <property type="match status" value="1"/>
</dbReference>
<dbReference type="CDD" id="cd06577">
    <property type="entry name" value="PASTA_pknB"/>
    <property type="match status" value="3"/>
</dbReference>
<evidence type="ECO:0000256" key="6">
    <source>
        <dbReference type="ARBA" id="ARBA00022840"/>
    </source>
</evidence>
<dbReference type="InterPro" id="IPR005543">
    <property type="entry name" value="PASTA_dom"/>
</dbReference>
<dbReference type="SMART" id="SM00220">
    <property type="entry name" value="S_TKc"/>
    <property type="match status" value="1"/>
</dbReference>
<dbReference type="FunFam" id="1.10.510.10:FF:000021">
    <property type="entry name" value="Serine/threonine protein kinase"/>
    <property type="match status" value="1"/>
</dbReference>
<proteinExistence type="predicted"/>
<keyword evidence="13" id="KW-1185">Reference proteome</keyword>
<dbReference type="NCBIfam" id="NF033483">
    <property type="entry name" value="PknB_PASTA_kin"/>
    <property type="match status" value="1"/>
</dbReference>
<dbReference type="GO" id="GO:0005524">
    <property type="term" value="F:ATP binding"/>
    <property type="evidence" value="ECO:0007669"/>
    <property type="project" value="UniProtKB-KW"/>
</dbReference>
<protein>
    <recommendedName>
        <fullName evidence="1">non-specific serine/threonine protein kinase</fullName>
        <ecNumber evidence="1">2.7.11.1</ecNumber>
    </recommendedName>
</protein>
<dbReference type="HOGENOM" id="CLU_000288_135_2_9"/>
<dbReference type="eggNOG" id="COG0515">
    <property type="taxonomic scope" value="Bacteria"/>
</dbReference>
<dbReference type="CDD" id="cd14014">
    <property type="entry name" value="STKc_PknB_like"/>
    <property type="match status" value="1"/>
</dbReference>
<evidence type="ECO:0000256" key="2">
    <source>
        <dbReference type="ARBA" id="ARBA00022527"/>
    </source>
</evidence>
<dbReference type="eggNOG" id="COG2815">
    <property type="taxonomic scope" value="Bacteria"/>
</dbReference>
<evidence type="ECO:0000259" key="11">
    <source>
        <dbReference type="PROSITE" id="PS51178"/>
    </source>
</evidence>
<feature type="transmembrane region" description="Helical" evidence="9">
    <location>
        <begin position="321"/>
        <end position="344"/>
    </location>
</feature>
<organism evidence="12 13">
    <name type="scientific">Desulfitobacterium dichloroeliminans (strain LMG P-21439 / DCA1)</name>
    <dbReference type="NCBI Taxonomy" id="871963"/>
    <lineage>
        <taxon>Bacteria</taxon>
        <taxon>Bacillati</taxon>
        <taxon>Bacillota</taxon>
        <taxon>Clostridia</taxon>
        <taxon>Eubacteriales</taxon>
        <taxon>Desulfitobacteriaceae</taxon>
        <taxon>Desulfitobacterium</taxon>
    </lineage>
</organism>
<evidence type="ECO:0000313" key="13">
    <source>
        <dbReference type="Proteomes" id="UP000010797"/>
    </source>
</evidence>
<dbReference type="GO" id="GO:0004674">
    <property type="term" value="F:protein serine/threonine kinase activity"/>
    <property type="evidence" value="ECO:0007669"/>
    <property type="project" value="UniProtKB-KW"/>
</dbReference>
<keyword evidence="3" id="KW-0808">Transferase</keyword>
<accession>L0FAV2</accession>
<dbReference type="RefSeq" id="WP_015263111.1">
    <property type="nucleotide sequence ID" value="NC_019903.1"/>
</dbReference>
<dbReference type="STRING" id="871963.Desdi_2730"/>
<keyword evidence="6" id="KW-0067">ATP-binding</keyword>